<gene>
    <name evidence="3" type="ORF">BS50DRAFT_588169</name>
</gene>
<feature type="compositionally biased region" description="Gly residues" evidence="1">
    <location>
        <begin position="455"/>
        <end position="464"/>
    </location>
</feature>
<dbReference type="EMBL" id="KZ678135">
    <property type="protein sequence ID" value="PSN67167.1"/>
    <property type="molecule type" value="Genomic_DNA"/>
</dbReference>
<dbReference type="Gene3D" id="1.20.1070.10">
    <property type="entry name" value="Rhodopsin 7-helix transmembrane proteins"/>
    <property type="match status" value="1"/>
</dbReference>
<reference evidence="3 4" key="1">
    <citation type="journal article" date="2018" name="Front. Microbiol.">
        <title>Genome-Wide Analysis of Corynespora cassiicola Leaf Fall Disease Putative Effectors.</title>
        <authorList>
            <person name="Lopez D."/>
            <person name="Ribeiro S."/>
            <person name="Label P."/>
            <person name="Fumanal B."/>
            <person name="Venisse J.S."/>
            <person name="Kohler A."/>
            <person name="de Oliveira R.R."/>
            <person name="Labutti K."/>
            <person name="Lipzen A."/>
            <person name="Lail K."/>
            <person name="Bauer D."/>
            <person name="Ohm R.A."/>
            <person name="Barry K.W."/>
            <person name="Spatafora J."/>
            <person name="Grigoriev I.V."/>
            <person name="Martin F.M."/>
            <person name="Pujade-Renaud V."/>
        </authorList>
    </citation>
    <scope>NUCLEOTIDE SEQUENCE [LARGE SCALE GENOMIC DNA]</scope>
    <source>
        <strain evidence="3 4">Philippines</strain>
    </source>
</reference>
<dbReference type="InterPro" id="IPR053247">
    <property type="entry name" value="GPCR_GPR1/git3-like"/>
</dbReference>
<keyword evidence="2" id="KW-0812">Transmembrane</keyword>
<feature type="transmembrane region" description="Helical" evidence="2">
    <location>
        <begin position="71"/>
        <end position="90"/>
    </location>
</feature>
<feature type="transmembrane region" description="Helical" evidence="2">
    <location>
        <begin position="293"/>
        <end position="312"/>
    </location>
</feature>
<sequence length="611" mass="68101">MPLGRFANETISACTAPLLDESLFGKTGGHQEGRYCGLGSFEGGTTCCFPCPIQDYLYSASWRSQLRVPNYLSILSVILCLFLLLSFAVLPAEQTHRHYLSVGLLFPVLFISLSFMIPVAVNPSLCYDDITPHDMRSSMSCAWTGSLVTLGGLGCVIWVFLRSLWLHIRICWDRDPGKKFKWGSILAGTFLPLIFLASIVTATGFSYRMGQTCLPNHENAIVTFWIWLVLFAVAGFLLQAVTTSYCVYVYMRTLSREQRNPVSVNSFQRNLANYNHETWTNVKRLFLLQWRNILVSIFVIIGTISFLIVFWTQDSKLGRVFNDPENIKPVKTWIICQTLSRGDKDECRKYVDGFTVNRASVVTSLILASLVGIEIFILLFRLSMLQAWCDLFKRLTSRAHNRRNDRTGSLQLTSLENPEKYLGRSLSKRLPFFSTLKPSSTTDENAAGHTSFQNSGGGGGGGGSFANRDKISTAGSNTHHESSASDTNLLHPPPIYRNVLEDYSISPVVSRAETSETHDSGISFYNDVSPPQSLPPSRLSFTPSRGAPSPPPKTSWGRMSDSFSLGTSRPKEYKEEKRSSDLGVLGTFKHVDGAYHPDRSVGLQEVTEYGI</sequence>
<evidence type="ECO:0008006" key="5">
    <source>
        <dbReference type="Google" id="ProtNLM"/>
    </source>
</evidence>
<feature type="compositionally biased region" description="Low complexity" evidence="1">
    <location>
        <begin position="529"/>
        <end position="540"/>
    </location>
</feature>
<feature type="region of interest" description="Disordered" evidence="1">
    <location>
        <begin position="439"/>
        <end position="493"/>
    </location>
</feature>
<feature type="compositionally biased region" description="Polar residues" evidence="1">
    <location>
        <begin position="439"/>
        <end position="454"/>
    </location>
</feature>
<feature type="transmembrane region" description="Helical" evidence="2">
    <location>
        <begin position="182"/>
        <end position="205"/>
    </location>
</feature>
<feature type="compositionally biased region" description="Basic and acidic residues" evidence="1">
    <location>
        <begin position="569"/>
        <end position="578"/>
    </location>
</feature>
<name>A0A2T2NP03_CORCC</name>
<keyword evidence="4" id="KW-1185">Reference proteome</keyword>
<accession>A0A2T2NP03</accession>
<evidence type="ECO:0000313" key="4">
    <source>
        <dbReference type="Proteomes" id="UP000240883"/>
    </source>
</evidence>
<feature type="transmembrane region" description="Helical" evidence="2">
    <location>
        <begin position="141"/>
        <end position="161"/>
    </location>
</feature>
<dbReference type="STRING" id="1448308.A0A2T2NP03"/>
<dbReference type="Proteomes" id="UP000240883">
    <property type="component" value="Unassembled WGS sequence"/>
</dbReference>
<proteinExistence type="predicted"/>
<feature type="transmembrane region" description="Helical" evidence="2">
    <location>
        <begin position="102"/>
        <end position="121"/>
    </location>
</feature>
<dbReference type="OrthoDB" id="26203at2759"/>
<dbReference type="AlphaFoldDB" id="A0A2T2NP03"/>
<dbReference type="PANTHER" id="PTHR42058:SF1">
    <property type="entry name" value="G-PROTEIN COUPLED RECEPTORS FAMILY 2 PROFILE 2 DOMAIN-CONTAINING PROTEIN"/>
    <property type="match status" value="1"/>
</dbReference>
<feature type="transmembrane region" description="Helical" evidence="2">
    <location>
        <begin position="225"/>
        <end position="250"/>
    </location>
</feature>
<dbReference type="PANTHER" id="PTHR42058">
    <property type="entry name" value="G_PROTEIN_RECEP_F2_4 DOMAIN-CONTAINING PROTEIN"/>
    <property type="match status" value="1"/>
</dbReference>
<evidence type="ECO:0000313" key="3">
    <source>
        <dbReference type="EMBL" id="PSN67167.1"/>
    </source>
</evidence>
<feature type="region of interest" description="Disordered" evidence="1">
    <location>
        <begin position="511"/>
        <end position="578"/>
    </location>
</feature>
<evidence type="ECO:0000256" key="1">
    <source>
        <dbReference type="SAM" id="MobiDB-lite"/>
    </source>
</evidence>
<organism evidence="3 4">
    <name type="scientific">Corynespora cassiicola Philippines</name>
    <dbReference type="NCBI Taxonomy" id="1448308"/>
    <lineage>
        <taxon>Eukaryota</taxon>
        <taxon>Fungi</taxon>
        <taxon>Dikarya</taxon>
        <taxon>Ascomycota</taxon>
        <taxon>Pezizomycotina</taxon>
        <taxon>Dothideomycetes</taxon>
        <taxon>Pleosporomycetidae</taxon>
        <taxon>Pleosporales</taxon>
        <taxon>Corynesporascaceae</taxon>
        <taxon>Corynespora</taxon>
    </lineage>
</organism>
<keyword evidence="2" id="KW-0472">Membrane</keyword>
<keyword evidence="2" id="KW-1133">Transmembrane helix</keyword>
<protein>
    <recommendedName>
        <fullName evidence="5">G-protein coupled receptors family 2 profile 2 domain-containing protein</fullName>
    </recommendedName>
</protein>
<evidence type="ECO:0000256" key="2">
    <source>
        <dbReference type="SAM" id="Phobius"/>
    </source>
</evidence>
<feature type="transmembrane region" description="Helical" evidence="2">
    <location>
        <begin position="359"/>
        <end position="380"/>
    </location>
</feature>